<reference evidence="1" key="1">
    <citation type="submission" date="2019-08" db="EMBL/GenBank/DDBJ databases">
        <authorList>
            <person name="Kucharzyk K."/>
            <person name="Murdoch R.W."/>
            <person name="Higgins S."/>
            <person name="Loffler F."/>
        </authorList>
    </citation>
    <scope>NUCLEOTIDE SEQUENCE</scope>
</reference>
<dbReference type="Gene3D" id="3.40.630.30">
    <property type="match status" value="1"/>
</dbReference>
<protein>
    <submittedName>
        <fullName evidence="1">Uncharacterized protein</fullName>
    </submittedName>
</protein>
<dbReference type="EMBL" id="VSSQ01102312">
    <property type="protein sequence ID" value="MPN43729.1"/>
    <property type="molecule type" value="Genomic_DNA"/>
</dbReference>
<proteinExistence type="predicted"/>
<dbReference type="InterPro" id="IPR016181">
    <property type="entry name" value="Acyl_CoA_acyltransferase"/>
</dbReference>
<dbReference type="SUPFAM" id="SSF55729">
    <property type="entry name" value="Acyl-CoA N-acyltransferases (Nat)"/>
    <property type="match status" value="1"/>
</dbReference>
<dbReference type="AlphaFoldDB" id="A0A645HZW4"/>
<sequence length="45" mass="5541">MLKTFYPNAKIVNREDDVGIEMLRKSKESYYPDEYWNVYSCKEMR</sequence>
<evidence type="ECO:0000313" key="1">
    <source>
        <dbReference type="EMBL" id="MPN43729.1"/>
    </source>
</evidence>
<accession>A0A645HZW4</accession>
<comment type="caution">
    <text evidence="1">The sequence shown here is derived from an EMBL/GenBank/DDBJ whole genome shotgun (WGS) entry which is preliminary data.</text>
</comment>
<gene>
    <name evidence="1" type="ORF">SDC9_191289</name>
</gene>
<name>A0A645HZW4_9ZZZZ</name>
<organism evidence="1">
    <name type="scientific">bioreactor metagenome</name>
    <dbReference type="NCBI Taxonomy" id="1076179"/>
    <lineage>
        <taxon>unclassified sequences</taxon>
        <taxon>metagenomes</taxon>
        <taxon>ecological metagenomes</taxon>
    </lineage>
</organism>